<dbReference type="InterPro" id="IPR014729">
    <property type="entry name" value="Rossmann-like_a/b/a_fold"/>
</dbReference>
<reference evidence="7 8" key="1">
    <citation type="journal article" date="2013" name="PLoS Pathog.">
        <title>Genomic analysis of the Kiwifruit pathogen Pseudomonas syringae pv. actinidiae provides insight into the origins of an emergent plant disease.</title>
        <authorList>
            <person name="McCann H.C."/>
            <person name="Rikkerink E.H."/>
            <person name="Bertels F."/>
            <person name="Fiers M."/>
            <person name="Lu A."/>
            <person name="Rees-George J."/>
            <person name="Andersen M.T."/>
            <person name="Gleave A.P."/>
            <person name="Haubold B."/>
            <person name="Wohlers M.W."/>
            <person name="Guttman D.S."/>
            <person name="Wang P.W."/>
            <person name="Straub C."/>
            <person name="Vanneste J.L."/>
            <person name="Rainey P.B."/>
            <person name="Templeton M.D."/>
        </authorList>
    </citation>
    <scope>NUCLEOTIDE SEQUENCE [LARGE SCALE GENOMIC DNA]</scope>
    <source>
        <strain evidence="7 8">ICMP 19096</strain>
    </source>
</reference>
<dbReference type="PANTHER" id="PTHR43311:SF2">
    <property type="entry name" value="GLUTAMATE--TRNA LIGASE, MITOCHONDRIAL-RELATED"/>
    <property type="match status" value="1"/>
</dbReference>
<dbReference type="GO" id="GO:0005524">
    <property type="term" value="F:ATP binding"/>
    <property type="evidence" value="ECO:0007669"/>
    <property type="project" value="UniProtKB-KW"/>
</dbReference>
<proteinExistence type="inferred from homology"/>
<keyword evidence="2 5" id="KW-0547">Nucleotide-binding</keyword>
<comment type="caution">
    <text evidence="7">The sequence shown here is derived from an EMBL/GenBank/DDBJ whole genome shotgun (WGS) entry which is preliminary data.</text>
</comment>
<keyword evidence="4 5" id="KW-0030">Aminoacyl-tRNA synthetase</keyword>
<keyword evidence="5" id="KW-0648">Protein biosynthesis</keyword>
<dbReference type="InterPro" id="IPR020058">
    <property type="entry name" value="Glu/Gln-tRNA-synth_Ib_cat-dom"/>
</dbReference>
<keyword evidence="1 5" id="KW-0436">Ligase</keyword>
<protein>
    <submittedName>
        <fullName evidence="7">Glutamyl-tRNA ligase</fullName>
    </submittedName>
</protein>
<dbReference type="GO" id="GO:0005829">
    <property type="term" value="C:cytosol"/>
    <property type="evidence" value="ECO:0007669"/>
    <property type="project" value="TreeGrafter"/>
</dbReference>
<dbReference type="EMBL" id="AOKF01001826">
    <property type="protein sequence ID" value="EPN56901.1"/>
    <property type="molecule type" value="Genomic_DNA"/>
</dbReference>
<keyword evidence="3 5" id="KW-0067">ATP-binding</keyword>
<dbReference type="AlphaFoldDB" id="A0A656JVG9"/>
<comment type="similarity">
    <text evidence="5">Belongs to the class-I aminoacyl-tRNA synthetase family.</text>
</comment>
<evidence type="ECO:0000313" key="8">
    <source>
        <dbReference type="Proteomes" id="UP000018849"/>
    </source>
</evidence>
<evidence type="ECO:0000259" key="6">
    <source>
        <dbReference type="Pfam" id="PF00749"/>
    </source>
</evidence>
<dbReference type="PRINTS" id="PR00987">
    <property type="entry name" value="TRNASYNTHGLU"/>
</dbReference>
<dbReference type="Pfam" id="PF00749">
    <property type="entry name" value="tRNA-synt_1c"/>
    <property type="match status" value="1"/>
</dbReference>
<dbReference type="PANTHER" id="PTHR43311">
    <property type="entry name" value="GLUTAMATE--TRNA LIGASE"/>
    <property type="match status" value="1"/>
</dbReference>
<evidence type="ECO:0000313" key="7">
    <source>
        <dbReference type="EMBL" id="EPN56901.1"/>
    </source>
</evidence>
<name>A0A656JVG9_PSESF</name>
<evidence type="ECO:0000256" key="4">
    <source>
        <dbReference type="ARBA" id="ARBA00023146"/>
    </source>
</evidence>
<feature type="non-terminal residue" evidence="7">
    <location>
        <position position="146"/>
    </location>
</feature>
<dbReference type="GO" id="GO:0004818">
    <property type="term" value="F:glutamate-tRNA ligase activity"/>
    <property type="evidence" value="ECO:0007669"/>
    <property type="project" value="TreeGrafter"/>
</dbReference>
<dbReference type="GO" id="GO:0006424">
    <property type="term" value="P:glutamyl-tRNA aminoacylation"/>
    <property type="evidence" value="ECO:0007669"/>
    <property type="project" value="TreeGrafter"/>
</dbReference>
<evidence type="ECO:0000256" key="1">
    <source>
        <dbReference type="ARBA" id="ARBA00022598"/>
    </source>
</evidence>
<dbReference type="Gene3D" id="3.40.50.620">
    <property type="entry name" value="HUPs"/>
    <property type="match status" value="1"/>
</dbReference>
<evidence type="ECO:0000256" key="5">
    <source>
        <dbReference type="RuleBase" id="RU363037"/>
    </source>
</evidence>
<dbReference type="InterPro" id="IPR049940">
    <property type="entry name" value="GluQ/Sye"/>
</dbReference>
<dbReference type="SUPFAM" id="SSF52374">
    <property type="entry name" value="Nucleotidylyl transferase"/>
    <property type="match status" value="1"/>
</dbReference>
<dbReference type="InterPro" id="IPR001412">
    <property type="entry name" value="aa-tRNA-synth_I_CS"/>
</dbReference>
<evidence type="ECO:0000256" key="3">
    <source>
        <dbReference type="ARBA" id="ARBA00022840"/>
    </source>
</evidence>
<feature type="domain" description="Glutamyl/glutaminyl-tRNA synthetase class Ib catalytic" evidence="6">
    <location>
        <begin position="4"/>
        <end position="144"/>
    </location>
</feature>
<organism evidence="7 8">
    <name type="scientific">Pseudomonas syringae pv. actinidiae ICMP 19096</name>
    <dbReference type="NCBI Taxonomy" id="1194405"/>
    <lineage>
        <taxon>Bacteria</taxon>
        <taxon>Pseudomonadati</taxon>
        <taxon>Pseudomonadota</taxon>
        <taxon>Gammaproteobacteria</taxon>
        <taxon>Pseudomonadales</taxon>
        <taxon>Pseudomonadaceae</taxon>
        <taxon>Pseudomonas</taxon>
        <taxon>Pseudomonas syringae</taxon>
    </lineage>
</organism>
<sequence>MTTVRTRIAPSPTGDPHVGTAYIALFNYCFAKQHGGEFILRIEDTDQLRSTRESEQQIFDALRWLGIEWSEGPDVGGPHGPYRQSERGDIYQEYAQQLVELGHAFPCFCTAEELDEMRAEQQAKGETPRYDGRALLLSKEEVQRRL</sequence>
<gene>
    <name evidence="7" type="primary">gltX</name>
    <name evidence="7" type="ORF">A245_21439</name>
</gene>
<dbReference type="Proteomes" id="UP000018849">
    <property type="component" value="Unassembled WGS sequence"/>
</dbReference>
<dbReference type="InterPro" id="IPR000924">
    <property type="entry name" value="Glu/Gln-tRNA-synth"/>
</dbReference>
<dbReference type="PROSITE" id="PS00178">
    <property type="entry name" value="AA_TRNA_LIGASE_I"/>
    <property type="match status" value="1"/>
</dbReference>
<accession>A0A656JVG9</accession>
<evidence type="ECO:0000256" key="2">
    <source>
        <dbReference type="ARBA" id="ARBA00022741"/>
    </source>
</evidence>